<dbReference type="PANTHER" id="PTHR30576:SF0">
    <property type="entry name" value="UNDECAPRENYL-PHOSPHATE N-ACETYLGALACTOSAMINYL 1-PHOSPHATE TRANSFERASE-RELATED"/>
    <property type="match status" value="1"/>
</dbReference>
<feature type="transmembrane region" description="Helical" evidence="7">
    <location>
        <begin position="49"/>
        <end position="69"/>
    </location>
</feature>
<keyword evidence="3 9" id="KW-0808">Transferase</keyword>
<evidence type="ECO:0000259" key="8">
    <source>
        <dbReference type="Pfam" id="PF02397"/>
    </source>
</evidence>
<organism evidence="9 10">
    <name type="scientific">Mesonia phycicola</name>
    <dbReference type="NCBI Taxonomy" id="579105"/>
    <lineage>
        <taxon>Bacteria</taxon>
        <taxon>Pseudomonadati</taxon>
        <taxon>Bacteroidota</taxon>
        <taxon>Flavobacteriia</taxon>
        <taxon>Flavobacteriales</taxon>
        <taxon>Flavobacteriaceae</taxon>
        <taxon>Mesonia</taxon>
    </lineage>
</organism>
<evidence type="ECO:0000313" key="10">
    <source>
        <dbReference type="Proteomes" id="UP000184225"/>
    </source>
</evidence>
<keyword evidence="6 7" id="KW-0472">Membrane</keyword>
<feature type="transmembrane region" description="Helical" evidence="7">
    <location>
        <begin position="279"/>
        <end position="305"/>
    </location>
</feature>
<keyword evidence="10" id="KW-1185">Reference proteome</keyword>
<dbReference type="Gene3D" id="3.40.50.720">
    <property type="entry name" value="NAD(P)-binding Rossmann-like Domain"/>
    <property type="match status" value="1"/>
</dbReference>
<dbReference type="NCBIfam" id="TIGR03025">
    <property type="entry name" value="EPS_sugtrans"/>
    <property type="match status" value="1"/>
</dbReference>
<dbReference type="EMBL" id="FQYY01000001">
    <property type="protein sequence ID" value="SHI37297.1"/>
    <property type="molecule type" value="Genomic_DNA"/>
</dbReference>
<dbReference type="InterPro" id="IPR003362">
    <property type="entry name" value="Bact_transf"/>
</dbReference>
<evidence type="ECO:0000256" key="1">
    <source>
        <dbReference type="ARBA" id="ARBA00004141"/>
    </source>
</evidence>
<feature type="transmembrane region" description="Helical" evidence="7">
    <location>
        <begin position="113"/>
        <end position="133"/>
    </location>
</feature>
<reference evidence="9 10" key="1">
    <citation type="submission" date="2016-11" db="EMBL/GenBank/DDBJ databases">
        <authorList>
            <person name="Jaros S."/>
            <person name="Januszkiewicz K."/>
            <person name="Wedrychowicz H."/>
        </authorList>
    </citation>
    <scope>NUCLEOTIDE SEQUENCE [LARGE SCALE GENOMIC DNA]</scope>
    <source>
        <strain evidence="9 10">DSM 21425</strain>
    </source>
</reference>
<dbReference type="OrthoDB" id="9808602at2"/>
<dbReference type="GO" id="GO:0016020">
    <property type="term" value="C:membrane"/>
    <property type="evidence" value="ECO:0007669"/>
    <property type="project" value="UniProtKB-SubCell"/>
</dbReference>
<dbReference type="RefSeq" id="WP_073147564.1">
    <property type="nucleotide sequence ID" value="NZ_FQYY01000001.1"/>
</dbReference>
<keyword evidence="5 7" id="KW-1133">Transmembrane helix</keyword>
<evidence type="ECO:0000256" key="3">
    <source>
        <dbReference type="ARBA" id="ARBA00022679"/>
    </source>
</evidence>
<protein>
    <submittedName>
        <fullName evidence="9">Exopolysaccharide biosynthesis polyprenyl glycosylphosphotransferase</fullName>
    </submittedName>
</protein>
<dbReference type="InterPro" id="IPR017475">
    <property type="entry name" value="EPS_sugar_tfrase"/>
</dbReference>
<comment type="similarity">
    <text evidence="2">Belongs to the bacterial sugar transferase family.</text>
</comment>
<proteinExistence type="inferred from homology"/>
<evidence type="ECO:0000256" key="7">
    <source>
        <dbReference type="SAM" id="Phobius"/>
    </source>
</evidence>
<evidence type="ECO:0000256" key="5">
    <source>
        <dbReference type="ARBA" id="ARBA00022989"/>
    </source>
</evidence>
<feature type="domain" description="Bacterial sugar transferase" evidence="8">
    <location>
        <begin position="278"/>
        <end position="459"/>
    </location>
</feature>
<dbReference type="STRING" id="579105.SAMN04488096_101328"/>
<dbReference type="GO" id="GO:0016780">
    <property type="term" value="F:phosphotransferase activity, for other substituted phosphate groups"/>
    <property type="evidence" value="ECO:0007669"/>
    <property type="project" value="TreeGrafter"/>
</dbReference>
<feature type="transmembrane region" description="Helical" evidence="7">
    <location>
        <begin position="16"/>
        <end position="37"/>
    </location>
</feature>
<sequence>MKKKTKIHFEISERKILLRILDVVFVLGGLQLVSRFLDFDYFQVSQAHWAWIIVLAVYLTIFCTIFELYNLQKTNSYLKVFKNLVLASSVTVLFYLLTPFYTPLLPANRFQIVVFYFTFLGMLILWRFAYIRFISSPRFYKKVVVVGDSFNINNIATELEKADPNYIVAGYIDTRDPNQLTEGERVIKKVRVEELKEFIKKEHIGEIVVSTGYSTGMEKHLYDVLIDLLEVGFSIREYDQVYEELTSKIPVSRLQEDFYKYFPFSRSNHNKLYLFFHRIYDLVFSVVGLTLGSLLLPFVFIGNLLGNRGPLFYSQIRVGRHGEHFKIVKLRTMVTNAEASGAQWAQANDARITKFGKFLRKTRLDEIPQFYNVLSGDMSLIGPRPERPVFVKELAKEIPFYEIRHVIKPGLTGWAQVSISYGSTVQDSLHKLQYDLYYIKKRGLFLDLRIILKTLSTVIFFRGQ</sequence>
<gene>
    <name evidence="9" type="ORF">SAMN04488096_101328</name>
</gene>
<dbReference type="PANTHER" id="PTHR30576">
    <property type="entry name" value="COLANIC BIOSYNTHESIS UDP-GLUCOSE LIPID CARRIER TRANSFERASE"/>
    <property type="match status" value="1"/>
</dbReference>
<evidence type="ECO:0000313" key="9">
    <source>
        <dbReference type="EMBL" id="SHI37297.1"/>
    </source>
</evidence>
<name>A0A1M6ALK5_9FLAO</name>
<dbReference type="Pfam" id="PF02397">
    <property type="entry name" value="Bac_transf"/>
    <property type="match status" value="1"/>
</dbReference>
<evidence type="ECO:0000256" key="4">
    <source>
        <dbReference type="ARBA" id="ARBA00022692"/>
    </source>
</evidence>
<dbReference type="Pfam" id="PF13727">
    <property type="entry name" value="CoA_binding_3"/>
    <property type="match status" value="1"/>
</dbReference>
<evidence type="ECO:0000256" key="2">
    <source>
        <dbReference type="ARBA" id="ARBA00006464"/>
    </source>
</evidence>
<feature type="transmembrane region" description="Helical" evidence="7">
    <location>
        <begin position="81"/>
        <end position="101"/>
    </location>
</feature>
<dbReference type="AlphaFoldDB" id="A0A1M6ALK5"/>
<comment type="subcellular location">
    <subcellularLocation>
        <location evidence="1">Membrane</location>
        <topology evidence="1">Multi-pass membrane protein</topology>
    </subcellularLocation>
</comment>
<keyword evidence="4 7" id="KW-0812">Transmembrane</keyword>
<accession>A0A1M6ALK5</accession>
<evidence type="ECO:0000256" key="6">
    <source>
        <dbReference type="ARBA" id="ARBA00023136"/>
    </source>
</evidence>
<dbReference type="Proteomes" id="UP000184225">
    <property type="component" value="Unassembled WGS sequence"/>
</dbReference>